<keyword evidence="2" id="KW-1185">Reference proteome</keyword>
<reference evidence="1 2" key="1">
    <citation type="journal article" date="2012" name="PLoS Pathog.">
        <title>Diverse lifestyles and strategies of plant pathogenesis encoded in the genomes of eighteen Dothideomycetes fungi.</title>
        <authorList>
            <person name="Ohm R.A."/>
            <person name="Feau N."/>
            <person name="Henrissat B."/>
            <person name="Schoch C.L."/>
            <person name="Horwitz B.A."/>
            <person name="Barry K.W."/>
            <person name="Condon B.J."/>
            <person name="Copeland A.C."/>
            <person name="Dhillon B."/>
            <person name="Glaser F."/>
            <person name="Hesse C.N."/>
            <person name="Kosti I."/>
            <person name="LaButti K."/>
            <person name="Lindquist E.A."/>
            <person name="Lucas S."/>
            <person name="Salamov A.A."/>
            <person name="Bradshaw R.E."/>
            <person name="Ciuffetti L."/>
            <person name="Hamelin R.C."/>
            <person name="Kema G.H.J."/>
            <person name="Lawrence C."/>
            <person name="Scott J.A."/>
            <person name="Spatafora J.W."/>
            <person name="Turgeon B.G."/>
            <person name="de Wit P.J.G.M."/>
            <person name="Zhong S."/>
            <person name="Goodwin S.B."/>
            <person name="Grigoriev I.V."/>
        </authorList>
    </citation>
    <scope>NUCLEOTIDE SEQUENCE [LARGE SCALE GENOMIC DNA]</scope>
    <source>
        <strain evidence="1 2">CIRAD86</strain>
    </source>
</reference>
<proteinExistence type="predicted"/>
<dbReference type="Proteomes" id="UP000016932">
    <property type="component" value="Unassembled WGS sequence"/>
</dbReference>
<protein>
    <submittedName>
        <fullName evidence="1">Uncharacterized protein</fullName>
    </submittedName>
</protein>
<gene>
    <name evidence="1" type="ORF">MYCFIDRAFT_179683</name>
</gene>
<dbReference type="GeneID" id="19334180"/>
<evidence type="ECO:0000313" key="1">
    <source>
        <dbReference type="EMBL" id="EME77478.1"/>
    </source>
</evidence>
<evidence type="ECO:0000313" key="2">
    <source>
        <dbReference type="Proteomes" id="UP000016932"/>
    </source>
</evidence>
<dbReference type="VEuPathDB" id="FungiDB:MYCFIDRAFT_179683"/>
<dbReference type="AlphaFoldDB" id="M3AJX7"/>
<accession>M3AJX7</accession>
<sequence length="314" mass="35337">MGPAWLILPRCSWGRLSNPACLGVPSQVMKWGLLAELSFDDMAAASVMHVPLLKEEASCLTFLYFLPCWNPRGATIPQVSHTTRPLTFHEVTTFQGTRDIDHSQHSQHENGHEQPREHILPWSQCMQASTHAQMVPVISSQLPKCVHHSQSFHSCWAAQSWFPSVNGYLGKHWNANSPLDAEVEFFSSLFNVGHHSIESCLSLLRWMYTRHSFIRLVQNCHIGMSNVCHVCLPEGAPKSFLNRPTNSTRIMLWNLRQRMKMVSKVVLLVLQLICVADAVVIDARRCELAFGVCSGAVGVTKSPRLASMRCLAKW</sequence>
<organism evidence="1 2">
    <name type="scientific">Pseudocercospora fijiensis (strain CIRAD86)</name>
    <name type="common">Black leaf streak disease fungus</name>
    <name type="synonym">Mycosphaerella fijiensis</name>
    <dbReference type="NCBI Taxonomy" id="383855"/>
    <lineage>
        <taxon>Eukaryota</taxon>
        <taxon>Fungi</taxon>
        <taxon>Dikarya</taxon>
        <taxon>Ascomycota</taxon>
        <taxon>Pezizomycotina</taxon>
        <taxon>Dothideomycetes</taxon>
        <taxon>Dothideomycetidae</taxon>
        <taxon>Mycosphaerellales</taxon>
        <taxon>Mycosphaerellaceae</taxon>
        <taxon>Pseudocercospora</taxon>
    </lineage>
</organism>
<dbReference type="KEGG" id="pfj:MYCFIDRAFT_179683"/>
<dbReference type="HOGENOM" id="CLU_886028_0_0_1"/>
<name>M3AJX7_PSEFD</name>
<dbReference type="EMBL" id="KB446565">
    <property type="protein sequence ID" value="EME77478.1"/>
    <property type="molecule type" value="Genomic_DNA"/>
</dbReference>
<dbReference type="RefSeq" id="XP_007931909.1">
    <property type="nucleotide sequence ID" value="XM_007933718.1"/>
</dbReference>